<keyword evidence="4" id="KW-0812">Transmembrane</keyword>
<evidence type="ECO:0000313" key="6">
    <source>
        <dbReference type="EMBL" id="OZI57774.1"/>
    </source>
</evidence>
<dbReference type="AlphaFoldDB" id="A0A261U770"/>
<evidence type="ECO:0000313" key="7">
    <source>
        <dbReference type="Proteomes" id="UP000216885"/>
    </source>
</evidence>
<dbReference type="PROSITE" id="PS50932">
    <property type="entry name" value="HTH_LACI_2"/>
    <property type="match status" value="1"/>
</dbReference>
<organism evidence="6 7">
    <name type="scientific">Bordetella genomosp. 4</name>
    <dbReference type="NCBI Taxonomy" id="463044"/>
    <lineage>
        <taxon>Bacteria</taxon>
        <taxon>Pseudomonadati</taxon>
        <taxon>Pseudomonadota</taxon>
        <taxon>Betaproteobacteria</taxon>
        <taxon>Burkholderiales</taxon>
        <taxon>Alcaligenaceae</taxon>
        <taxon>Bordetella</taxon>
    </lineage>
</organism>
<evidence type="ECO:0000259" key="5">
    <source>
        <dbReference type="PROSITE" id="PS50932"/>
    </source>
</evidence>
<dbReference type="PANTHER" id="PTHR30146">
    <property type="entry name" value="LACI-RELATED TRANSCRIPTIONAL REPRESSOR"/>
    <property type="match status" value="1"/>
</dbReference>
<dbReference type="Pfam" id="PF13377">
    <property type="entry name" value="Peripla_BP_3"/>
    <property type="match status" value="1"/>
</dbReference>
<sequence length="318" mass="34536">MTASRALNQPHLVSDDTRKQVLEAVANSGYVPNLHAAGLRSKRTRMIALMVPSIASGSAFLLAVHAMTEILVEAGYQVMLSERGYDRSRDDMVLDSVIARRPDGIVLTGLMESPRARQHLAASGIPVVETWEMTDTPIDMLVGFSHYDVGVAIARYFHEQGRRRVASIAATEARTAARFHGFADEALRLGIAGRHLQEGSSFVIEPPSQLGHGRSGLVRALEGDPDVDAIFSATDMVALGTLMEAQLRGLRVPEDLAVVGFGDFDFACNVTPALTTVRVDHEDIGRRTASMLINRIEGIAPDNPIQDVGFRLVRRESG</sequence>
<protein>
    <recommendedName>
        <fullName evidence="5">HTH lacI-type domain-containing protein</fullName>
    </recommendedName>
</protein>
<name>A0A261U770_9BORD</name>
<dbReference type="CDD" id="cd01575">
    <property type="entry name" value="PBP1_GntR"/>
    <property type="match status" value="1"/>
</dbReference>
<comment type="caution">
    <text evidence="6">The sequence shown here is derived from an EMBL/GenBank/DDBJ whole genome shotgun (WGS) entry which is preliminary data.</text>
</comment>
<keyword evidence="7" id="KW-1185">Reference proteome</keyword>
<accession>A0A261U770</accession>
<dbReference type="SUPFAM" id="SSF47413">
    <property type="entry name" value="lambda repressor-like DNA-binding domains"/>
    <property type="match status" value="1"/>
</dbReference>
<proteinExistence type="predicted"/>
<dbReference type="Gene3D" id="1.10.260.40">
    <property type="entry name" value="lambda repressor-like DNA-binding domains"/>
    <property type="match status" value="1"/>
</dbReference>
<keyword evidence="2" id="KW-0238">DNA-binding</keyword>
<dbReference type="CDD" id="cd01392">
    <property type="entry name" value="HTH_LacI"/>
    <property type="match status" value="1"/>
</dbReference>
<dbReference type="EMBL" id="NEVQ01000012">
    <property type="protein sequence ID" value="OZI57774.1"/>
    <property type="molecule type" value="Genomic_DNA"/>
</dbReference>
<dbReference type="InterPro" id="IPR046335">
    <property type="entry name" value="LacI/GalR-like_sensor"/>
</dbReference>
<evidence type="ECO:0000256" key="1">
    <source>
        <dbReference type="ARBA" id="ARBA00023015"/>
    </source>
</evidence>
<keyword evidence="4" id="KW-0472">Membrane</keyword>
<evidence type="ECO:0000256" key="4">
    <source>
        <dbReference type="SAM" id="Phobius"/>
    </source>
</evidence>
<dbReference type="SUPFAM" id="SSF53822">
    <property type="entry name" value="Periplasmic binding protein-like I"/>
    <property type="match status" value="1"/>
</dbReference>
<feature type="transmembrane region" description="Helical" evidence="4">
    <location>
        <begin position="47"/>
        <end position="67"/>
    </location>
</feature>
<gene>
    <name evidence="6" type="ORF">CAL20_09075</name>
</gene>
<dbReference type="GO" id="GO:0003700">
    <property type="term" value="F:DNA-binding transcription factor activity"/>
    <property type="evidence" value="ECO:0007669"/>
    <property type="project" value="TreeGrafter"/>
</dbReference>
<dbReference type="GO" id="GO:0000976">
    <property type="term" value="F:transcription cis-regulatory region binding"/>
    <property type="evidence" value="ECO:0007669"/>
    <property type="project" value="TreeGrafter"/>
</dbReference>
<dbReference type="PANTHER" id="PTHR30146:SF33">
    <property type="entry name" value="TRANSCRIPTIONAL REGULATOR"/>
    <property type="match status" value="1"/>
</dbReference>
<dbReference type="SMART" id="SM00354">
    <property type="entry name" value="HTH_LACI"/>
    <property type="match status" value="1"/>
</dbReference>
<dbReference type="OrthoDB" id="8770688at2"/>
<dbReference type="InterPro" id="IPR000843">
    <property type="entry name" value="HTH_LacI"/>
</dbReference>
<keyword evidence="3" id="KW-0804">Transcription</keyword>
<dbReference type="Gene3D" id="3.40.50.2300">
    <property type="match status" value="2"/>
</dbReference>
<dbReference type="Pfam" id="PF00356">
    <property type="entry name" value="LacI"/>
    <property type="match status" value="1"/>
</dbReference>
<evidence type="ECO:0000256" key="3">
    <source>
        <dbReference type="ARBA" id="ARBA00023163"/>
    </source>
</evidence>
<keyword evidence="4" id="KW-1133">Transmembrane helix</keyword>
<dbReference type="InterPro" id="IPR010982">
    <property type="entry name" value="Lambda_DNA-bd_dom_sf"/>
</dbReference>
<dbReference type="InterPro" id="IPR028082">
    <property type="entry name" value="Peripla_BP_I"/>
</dbReference>
<keyword evidence="1" id="KW-0805">Transcription regulation</keyword>
<feature type="domain" description="HTH lacI-type" evidence="5">
    <location>
        <begin position="1"/>
        <end position="41"/>
    </location>
</feature>
<dbReference type="Proteomes" id="UP000216885">
    <property type="component" value="Unassembled WGS sequence"/>
</dbReference>
<reference evidence="6 7" key="1">
    <citation type="submission" date="2017-05" db="EMBL/GenBank/DDBJ databases">
        <title>Complete and WGS of Bordetella genogroups.</title>
        <authorList>
            <person name="Spilker T."/>
            <person name="LiPuma J."/>
        </authorList>
    </citation>
    <scope>NUCLEOTIDE SEQUENCE [LARGE SCALE GENOMIC DNA]</scope>
    <source>
        <strain evidence="6 7">AU9919</strain>
    </source>
</reference>
<evidence type="ECO:0000256" key="2">
    <source>
        <dbReference type="ARBA" id="ARBA00023125"/>
    </source>
</evidence>